<evidence type="ECO:0000313" key="2">
    <source>
        <dbReference type="EMBL" id="KXA43844.1"/>
    </source>
</evidence>
<name>A0A133QLV5_9BACT</name>
<organism evidence="2 3">
    <name type="scientific">Prevotella corporis</name>
    <dbReference type="NCBI Taxonomy" id="28128"/>
    <lineage>
        <taxon>Bacteria</taxon>
        <taxon>Pseudomonadati</taxon>
        <taxon>Bacteroidota</taxon>
        <taxon>Bacteroidia</taxon>
        <taxon>Bacteroidales</taxon>
        <taxon>Prevotellaceae</taxon>
        <taxon>Prevotella</taxon>
    </lineage>
</organism>
<evidence type="ECO:0000313" key="3">
    <source>
        <dbReference type="Proteomes" id="UP000070533"/>
    </source>
</evidence>
<dbReference type="NCBIfam" id="NF038048">
    <property type="entry name" value="DIP1984_fam"/>
    <property type="match status" value="1"/>
</dbReference>
<evidence type="ECO:0008006" key="4">
    <source>
        <dbReference type="Google" id="ProtNLM"/>
    </source>
</evidence>
<sequence>MSPSALKQLTDKHRKNLRHNNVASGNGTQQRCDTDKNNRDMKLAEALSIRKDLTKKIEIIKSRLISNVRLQEGDEPSEQPAELFKELDSCLVQLESLIARINKTNMHTKADGRTLTEMMAEKEVLTKRIAIIADVADKANETQDRYSRSEIKMVTTIDVKALNKQMDKLSERLRKLDISIQGLNFLTDLED</sequence>
<accession>A0A133QLV5</accession>
<feature type="region of interest" description="Disordered" evidence="1">
    <location>
        <begin position="1"/>
        <end position="37"/>
    </location>
</feature>
<dbReference type="PATRIC" id="fig|28128.5.peg.290"/>
<gene>
    <name evidence="2" type="ORF">HMPREF3226_00288</name>
</gene>
<dbReference type="CDD" id="cd12208">
    <property type="entry name" value="DIP1984-like"/>
    <property type="match status" value="1"/>
</dbReference>
<reference evidence="3" key="1">
    <citation type="submission" date="2016-01" db="EMBL/GenBank/DDBJ databases">
        <authorList>
            <person name="Mitreva M."/>
            <person name="Pepin K.H."/>
            <person name="Mihindukulasuriya K.A."/>
            <person name="Fulton R."/>
            <person name="Fronick C."/>
            <person name="O'Laughlin M."/>
            <person name="Miner T."/>
            <person name="Herter B."/>
            <person name="Rosa B.A."/>
            <person name="Cordes M."/>
            <person name="Tomlinson C."/>
            <person name="Wollam A."/>
            <person name="Palsikar V.B."/>
            <person name="Mardis E.R."/>
            <person name="Wilson R.K."/>
        </authorList>
    </citation>
    <scope>NUCLEOTIDE SEQUENCE [LARGE SCALE GENOMIC DNA]</scope>
    <source>
        <strain evidence="3">MJR7716</strain>
    </source>
</reference>
<dbReference type="Proteomes" id="UP000070533">
    <property type="component" value="Unassembled WGS sequence"/>
</dbReference>
<dbReference type="Pfam" id="PF20935">
    <property type="entry name" value="DUF6847"/>
    <property type="match status" value="1"/>
</dbReference>
<comment type="caution">
    <text evidence="2">The sequence shown here is derived from an EMBL/GenBank/DDBJ whole genome shotgun (WGS) entry which is preliminary data.</text>
</comment>
<feature type="compositionally biased region" description="Polar residues" evidence="1">
    <location>
        <begin position="19"/>
        <end position="31"/>
    </location>
</feature>
<dbReference type="InterPro" id="IPR047741">
    <property type="entry name" value="DIP1984-like"/>
</dbReference>
<proteinExistence type="predicted"/>
<dbReference type="eggNOG" id="ENOG5032S2G">
    <property type="taxonomic scope" value="Bacteria"/>
</dbReference>
<dbReference type="Gene3D" id="6.10.320.10">
    <property type="match status" value="1"/>
</dbReference>
<dbReference type="STRING" id="28128.HMPREF3226_00288"/>
<protein>
    <recommendedName>
        <fullName evidence="4">Septicolysin</fullName>
    </recommendedName>
</protein>
<keyword evidence="3" id="KW-1185">Reference proteome</keyword>
<dbReference type="AlphaFoldDB" id="A0A133QLV5"/>
<dbReference type="EMBL" id="LRQG01000013">
    <property type="protein sequence ID" value="KXA43844.1"/>
    <property type="molecule type" value="Genomic_DNA"/>
</dbReference>
<evidence type="ECO:0000256" key="1">
    <source>
        <dbReference type="SAM" id="MobiDB-lite"/>
    </source>
</evidence>